<evidence type="ECO:0000313" key="5">
    <source>
        <dbReference type="Proteomes" id="UP000229401"/>
    </source>
</evidence>
<sequence length="250" mass="28598">MKKCEYDQMYMLEESHFWFVGKRMFINKYLKSIQSSITQILDVGSGTGGTTKWLGQFGDVIGLENNTHGVTLGKKRGVAVLKGNATKLPFNDNCFSLVTLLDVLYHKQIRDVDTVLREILRVLKPGGYLLITDSAFPFLFSTHDDFQSGNKRFTLGQLHKNLSNSGFQIDRSSYIFFFIFPLLLVKRKIINYFFPPIRSDVNNVNVLMNWLLISLLKFESIFLSHISFPIGSSLIILAKKQQKQLVKNLS</sequence>
<dbReference type="InterPro" id="IPR029063">
    <property type="entry name" value="SAM-dependent_MTases_sf"/>
</dbReference>
<evidence type="ECO:0000256" key="2">
    <source>
        <dbReference type="SAM" id="Phobius"/>
    </source>
</evidence>
<feature type="transmembrane region" description="Helical" evidence="2">
    <location>
        <begin position="173"/>
        <end position="190"/>
    </location>
</feature>
<evidence type="ECO:0000259" key="3">
    <source>
        <dbReference type="Pfam" id="PF08241"/>
    </source>
</evidence>
<comment type="caution">
    <text evidence="4">The sequence shown here is derived from an EMBL/GenBank/DDBJ whole genome shotgun (WGS) entry which is preliminary data.</text>
</comment>
<keyword evidence="2" id="KW-0812">Transmembrane</keyword>
<dbReference type="GO" id="GO:0008757">
    <property type="term" value="F:S-adenosylmethionine-dependent methyltransferase activity"/>
    <property type="evidence" value="ECO:0007669"/>
    <property type="project" value="InterPro"/>
</dbReference>
<keyword evidence="2" id="KW-1133">Transmembrane helix</keyword>
<dbReference type="EMBL" id="PFLI01000164">
    <property type="protein sequence ID" value="PIY71701.1"/>
    <property type="molecule type" value="Genomic_DNA"/>
</dbReference>
<accession>A0A2M7QID3</accession>
<dbReference type="InterPro" id="IPR013216">
    <property type="entry name" value="Methyltransf_11"/>
</dbReference>
<gene>
    <name evidence="4" type="ORF">COY87_04765</name>
</gene>
<dbReference type="PANTHER" id="PTHR44068:SF11">
    <property type="entry name" value="GERANYL DIPHOSPHATE 2-C-METHYLTRANSFERASE"/>
    <property type="match status" value="1"/>
</dbReference>
<reference evidence="5" key="1">
    <citation type="submission" date="2017-09" db="EMBL/GenBank/DDBJ databases">
        <title>Depth-based differentiation of microbial function through sediment-hosted aquifers and enrichment of novel symbionts in the deep terrestrial subsurface.</title>
        <authorList>
            <person name="Probst A.J."/>
            <person name="Ladd B."/>
            <person name="Jarett J.K."/>
            <person name="Geller-Mcgrath D.E."/>
            <person name="Sieber C.M.K."/>
            <person name="Emerson J.B."/>
            <person name="Anantharaman K."/>
            <person name="Thomas B.C."/>
            <person name="Malmstrom R."/>
            <person name="Stieglmeier M."/>
            <person name="Klingl A."/>
            <person name="Woyke T."/>
            <person name="Ryan C.M."/>
            <person name="Banfield J.F."/>
        </authorList>
    </citation>
    <scope>NUCLEOTIDE SEQUENCE [LARGE SCALE GENOMIC DNA]</scope>
</reference>
<feature type="transmembrane region" description="Helical" evidence="2">
    <location>
        <begin position="210"/>
        <end position="237"/>
    </location>
</feature>
<dbReference type="Proteomes" id="UP000229401">
    <property type="component" value="Unassembled WGS sequence"/>
</dbReference>
<dbReference type="Pfam" id="PF08241">
    <property type="entry name" value="Methyltransf_11"/>
    <property type="match status" value="1"/>
</dbReference>
<dbReference type="Gene3D" id="3.40.50.150">
    <property type="entry name" value="Vaccinia Virus protein VP39"/>
    <property type="match status" value="1"/>
</dbReference>
<dbReference type="PANTHER" id="PTHR44068">
    <property type="entry name" value="ZGC:194242"/>
    <property type="match status" value="1"/>
</dbReference>
<keyword evidence="2" id="KW-0472">Membrane</keyword>
<evidence type="ECO:0000256" key="1">
    <source>
        <dbReference type="ARBA" id="ARBA00022679"/>
    </source>
</evidence>
<dbReference type="InterPro" id="IPR050447">
    <property type="entry name" value="Erg6_SMT_methyltransf"/>
</dbReference>
<dbReference type="CDD" id="cd02440">
    <property type="entry name" value="AdoMet_MTases"/>
    <property type="match status" value="1"/>
</dbReference>
<evidence type="ECO:0000313" key="4">
    <source>
        <dbReference type="EMBL" id="PIY71701.1"/>
    </source>
</evidence>
<keyword evidence="1" id="KW-0808">Transferase</keyword>
<dbReference type="AlphaFoldDB" id="A0A2M7QID3"/>
<proteinExistence type="predicted"/>
<dbReference type="SUPFAM" id="SSF53335">
    <property type="entry name" value="S-adenosyl-L-methionine-dependent methyltransferases"/>
    <property type="match status" value="1"/>
</dbReference>
<name>A0A2M7QID3_9BACT</name>
<protein>
    <recommendedName>
        <fullName evidence="3">Methyltransferase type 11 domain-containing protein</fullName>
    </recommendedName>
</protein>
<feature type="domain" description="Methyltransferase type 11" evidence="3">
    <location>
        <begin position="41"/>
        <end position="131"/>
    </location>
</feature>
<organism evidence="4 5">
    <name type="scientific">Candidatus Roizmanbacteria bacterium CG_4_10_14_0_8_um_filter_33_9</name>
    <dbReference type="NCBI Taxonomy" id="1974826"/>
    <lineage>
        <taxon>Bacteria</taxon>
        <taxon>Candidatus Roizmaniibacteriota</taxon>
    </lineage>
</organism>